<dbReference type="RefSeq" id="WP_369046901.1">
    <property type="nucleotide sequence ID" value="NZ_CP163302.1"/>
</dbReference>
<dbReference type="GO" id="GO:0005975">
    <property type="term" value="P:carbohydrate metabolic process"/>
    <property type="evidence" value="ECO:0007669"/>
    <property type="project" value="InterPro"/>
</dbReference>
<feature type="region of interest" description="Disordered" evidence="1">
    <location>
        <begin position="658"/>
        <end position="685"/>
    </location>
</feature>
<gene>
    <name evidence="3" type="ORF">AB5L97_06275</name>
</gene>
<dbReference type="InterPro" id="IPR008928">
    <property type="entry name" value="6-hairpin_glycosidase_sf"/>
</dbReference>
<organism evidence="3">
    <name type="scientific">Sinomonas puerhi</name>
    <dbReference type="NCBI Taxonomy" id="3238584"/>
    <lineage>
        <taxon>Bacteria</taxon>
        <taxon>Bacillati</taxon>
        <taxon>Actinomycetota</taxon>
        <taxon>Actinomycetes</taxon>
        <taxon>Micrococcales</taxon>
        <taxon>Micrococcaceae</taxon>
        <taxon>Sinomonas</taxon>
    </lineage>
</organism>
<dbReference type="CDD" id="cd02955">
    <property type="entry name" value="SSP411"/>
    <property type="match status" value="1"/>
</dbReference>
<dbReference type="PANTHER" id="PTHR42899:SF1">
    <property type="entry name" value="SPERMATOGENESIS-ASSOCIATED PROTEIN 20"/>
    <property type="match status" value="1"/>
</dbReference>
<evidence type="ECO:0000256" key="1">
    <source>
        <dbReference type="SAM" id="MobiDB-lite"/>
    </source>
</evidence>
<dbReference type="InterPro" id="IPR024705">
    <property type="entry name" value="Ssp411"/>
</dbReference>
<proteinExistence type="predicted"/>
<dbReference type="EMBL" id="CP163302">
    <property type="protein sequence ID" value="XDP46614.1"/>
    <property type="molecule type" value="Genomic_DNA"/>
</dbReference>
<dbReference type="Gene3D" id="3.40.30.10">
    <property type="entry name" value="Glutaredoxin"/>
    <property type="match status" value="1"/>
</dbReference>
<sequence>MTNRLAGQASAYLRQHAENPVHWQPFGDDAFAEAARRDVPVFISIGYAACHWCHVMAHESFEDPATASQLNAGFVNVKVDREERPDVDGVYMAACQAMTGQGGWPLSVFALPDGRAFYAGTYFPPEPRPGQPSFRQVLTSVAAAWADRRDAVERQADALAEALGGLFSDQLLSVGQAPEYDAGGLAAVASGAVVRLGQTEDHVHGGFGGAPKFPPSPVLEFLVRHAAGAGETAGYARALAGRTLAAMCRSALFDILGGGFARYSVTADWSLPHYEKMLYDNAQLLRVLAHWTRLGGSAEFPADEARDAASLTADWLVRELGLPGGGFASSLDADSERDGRPVEGGYYVWTGTELARALADAPHDGARLASLFGLRVGEHATTAAPLHAGRPLGADERELLERHRPVLLGARARRTPPARDDKVVAGWNGLAIAALADASAVLDRADLLDAAERAADLLAGVHWDGTRLARVSHDGKATGVEGVLADYAGCAEGAFALYAATGATRWYAWAIELVDAATGRFVVNGLLSDEAPATDAGNAGSAVRTARAGARTLDPHDNEAPSGASLLAGALLTAAAYSGSWKHRALAGSILAGLPKLLSQGPRLAGWLLAVAEARLAGPLEAAIVGPLDGTRAPETLALHREALLSPSPGLAVALGSTPGTRRLAPAAGEPSRGSGEPTAGGAESGVVPVTVPLLQDRPAADDGGPLAYVCREFTCRLPVNTLGALREQLMGGGSAPADGTGVQ</sequence>
<feature type="domain" description="Spermatogenesis-associated protein 20-like TRX" evidence="2">
    <location>
        <begin position="2"/>
        <end position="163"/>
    </location>
</feature>
<reference evidence="3" key="1">
    <citation type="submission" date="2024-07" db="EMBL/GenBank/DDBJ databases">
        <authorList>
            <person name="fu j."/>
        </authorList>
    </citation>
    <scope>NUCLEOTIDE SEQUENCE</scope>
    <source>
        <strain evidence="3">P10A9</strain>
    </source>
</reference>
<dbReference type="SUPFAM" id="SSF48208">
    <property type="entry name" value="Six-hairpin glycosidases"/>
    <property type="match status" value="1"/>
</dbReference>
<dbReference type="PANTHER" id="PTHR42899">
    <property type="entry name" value="SPERMATOGENESIS-ASSOCIATED PROTEIN 20"/>
    <property type="match status" value="1"/>
</dbReference>
<dbReference type="KEGG" id="spue:AB5L97_06275"/>
<dbReference type="InterPro" id="IPR036249">
    <property type="entry name" value="Thioredoxin-like_sf"/>
</dbReference>
<accession>A0AB39L8U8</accession>
<evidence type="ECO:0000313" key="3">
    <source>
        <dbReference type="EMBL" id="XDP46614.1"/>
    </source>
</evidence>
<dbReference type="SUPFAM" id="SSF52833">
    <property type="entry name" value="Thioredoxin-like"/>
    <property type="match status" value="1"/>
</dbReference>
<dbReference type="PIRSF" id="PIRSF006402">
    <property type="entry name" value="UCP006402_thioredoxin"/>
    <property type="match status" value="1"/>
</dbReference>
<dbReference type="Pfam" id="PF03190">
    <property type="entry name" value="Thioredox_DsbH"/>
    <property type="match status" value="1"/>
</dbReference>
<dbReference type="AlphaFoldDB" id="A0AB39L8U8"/>
<dbReference type="InterPro" id="IPR004879">
    <property type="entry name" value="Ssp411-like_TRX"/>
</dbReference>
<evidence type="ECO:0000259" key="2">
    <source>
        <dbReference type="Pfam" id="PF03190"/>
    </source>
</evidence>
<name>A0AB39L8U8_9MICC</name>
<protein>
    <submittedName>
        <fullName evidence="3">Thioredoxin domain-containing protein</fullName>
    </submittedName>
</protein>